<evidence type="ECO:0000256" key="2">
    <source>
        <dbReference type="ARBA" id="ARBA00022490"/>
    </source>
</evidence>
<keyword evidence="6 10" id="KW-0594">Phospholipid biosynthesis</keyword>
<evidence type="ECO:0000313" key="12">
    <source>
        <dbReference type="Proteomes" id="UP000230956"/>
    </source>
</evidence>
<proteinExistence type="inferred from homology"/>
<gene>
    <name evidence="10" type="primary">plsX</name>
    <name evidence="11" type="ORF">COY37_05750</name>
</gene>
<dbReference type="PANTHER" id="PTHR30100">
    <property type="entry name" value="FATTY ACID/PHOSPHOLIPID SYNTHESIS PROTEIN PLSX"/>
    <property type="match status" value="1"/>
</dbReference>
<evidence type="ECO:0000256" key="5">
    <source>
        <dbReference type="ARBA" id="ARBA00023098"/>
    </source>
</evidence>
<dbReference type="PANTHER" id="PTHR30100:SF1">
    <property type="entry name" value="PHOSPHATE ACYLTRANSFERASE"/>
    <property type="match status" value="1"/>
</dbReference>
<dbReference type="SUPFAM" id="SSF53659">
    <property type="entry name" value="Isocitrate/Isopropylmalate dehydrogenase-like"/>
    <property type="match status" value="1"/>
</dbReference>
<evidence type="ECO:0000256" key="9">
    <source>
        <dbReference type="ARBA" id="ARBA00046608"/>
    </source>
</evidence>
<dbReference type="Proteomes" id="UP000230956">
    <property type="component" value="Unassembled WGS sequence"/>
</dbReference>
<dbReference type="EMBL" id="PFNG01000136">
    <property type="protein sequence ID" value="PIZ38854.1"/>
    <property type="molecule type" value="Genomic_DNA"/>
</dbReference>
<dbReference type="InterPro" id="IPR003664">
    <property type="entry name" value="FA_synthesis"/>
</dbReference>
<sequence length="334" mass="35688">MVVAVDVMGGDRGPDEMIKGVLSAAQIVRHVDIVLLGPEDLLQSKLEKIEHPNNIKIENAPDVISMSDEPAWAVRNKGQSTIVVGSKMIKKGKAHALVSPGNTGAMMAAGLLIMGRIKGVSRPAIAIRYPVRKSDVYLMDAGANADCKPENLLEFAIMANIYLNSVMKIENPSIGLLSIGEEHTKGNELVKETYRLLENSGLNFYGNVEGRDIPRGTTNVIICDGFTGNIVLKLSEALVKEVFVELKAVISSSLVGKIGAFLLKPSLIKLKKRLDHEEYGGALLLGVNGVSIICHGSSSAKAIHNAILLAVNAVEGGVVSKIKDDLKGKARINV</sequence>
<dbReference type="InterPro" id="IPR012281">
    <property type="entry name" value="Phospholipid_synth_PlsX-like"/>
</dbReference>
<dbReference type="HAMAP" id="MF_00019">
    <property type="entry name" value="PlsX"/>
    <property type="match status" value="1"/>
</dbReference>
<name>A0A2M7T8R4_9ACTN</name>
<dbReference type="GO" id="GO:0005737">
    <property type="term" value="C:cytoplasm"/>
    <property type="evidence" value="ECO:0007669"/>
    <property type="project" value="UniProtKB-SubCell"/>
</dbReference>
<keyword evidence="5 10" id="KW-0443">Lipid metabolism</keyword>
<protein>
    <recommendedName>
        <fullName evidence="8 10">Phosphate acyltransferase</fullName>
        <ecNumber evidence="8 10">2.3.1.274</ecNumber>
    </recommendedName>
    <alternativeName>
        <fullName evidence="10">Acyl-ACP phosphotransacylase</fullName>
    </alternativeName>
    <alternativeName>
        <fullName evidence="10">Acyl-[acyl-carrier-protein]--phosphate acyltransferase</fullName>
    </alternativeName>
    <alternativeName>
        <fullName evidence="10">Phosphate-acyl-ACP acyltransferase</fullName>
    </alternativeName>
</protein>
<dbReference type="NCBIfam" id="TIGR00182">
    <property type="entry name" value="plsX"/>
    <property type="match status" value="1"/>
</dbReference>
<evidence type="ECO:0000313" key="11">
    <source>
        <dbReference type="EMBL" id="PIZ38854.1"/>
    </source>
</evidence>
<keyword evidence="11" id="KW-0012">Acyltransferase</keyword>
<accession>A0A2M7T8R4</accession>
<evidence type="ECO:0000256" key="4">
    <source>
        <dbReference type="ARBA" id="ARBA00022679"/>
    </source>
</evidence>
<dbReference type="GO" id="GO:0006633">
    <property type="term" value="P:fatty acid biosynthetic process"/>
    <property type="evidence" value="ECO:0007669"/>
    <property type="project" value="UniProtKB-UniRule"/>
</dbReference>
<evidence type="ECO:0000256" key="6">
    <source>
        <dbReference type="ARBA" id="ARBA00023209"/>
    </source>
</evidence>
<comment type="caution">
    <text evidence="11">The sequence shown here is derived from an EMBL/GenBank/DDBJ whole genome shotgun (WGS) entry which is preliminary data.</text>
</comment>
<keyword evidence="2 10" id="KW-0963">Cytoplasm</keyword>
<evidence type="ECO:0000256" key="10">
    <source>
        <dbReference type="HAMAP-Rule" id="MF_00019"/>
    </source>
</evidence>
<dbReference type="AlphaFoldDB" id="A0A2M7T8R4"/>
<dbReference type="EC" id="2.3.1.274" evidence="8 10"/>
<dbReference type="Gene3D" id="3.40.718.10">
    <property type="entry name" value="Isopropylmalate Dehydrogenase"/>
    <property type="match status" value="1"/>
</dbReference>
<dbReference type="GO" id="GO:0043811">
    <property type="term" value="F:phosphate:acyl-[acyl carrier protein] acyltransferase activity"/>
    <property type="evidence" value="ECO:0007669"/>
    <property type="project" value="UniProtKB-UniRule"/>
</dbReference>
<comment type="pathway">
    <text evidence="10">Lipid metabolism; phospholipid metabolism.</text>
</comment>
<evidence type="ECO:0000256" key="3">
    <source>
        <dbReference type="ARBA" id="ARBA00022516"/>
    </source>
</evidence>
<comment type="catalytic activity">
    <reaction evidence="1 10">
        <text>a fatty acyl-[ACP] + phosphate = an acyl phosphate + holo-[ACP]</text>
        <dbReference type="Rhea" id="RHEA:42292"/>
        <dbReference type="Rhea" id="RHEA-COMP:9685"/>
        <dbReference type="Rhea" id="RHEA-COMP:14125"/>
        <dbReference type="ChEBI" id="CHEBI:43474"/>
        <dbReference type="ChEBI" id="CHEBI:59918"/>
        <dbReference type="ChEBI" id="CHEBI:64479"/>
        <dbReference type="ChEBI" id="CHEBI:138651"/>
        <dbReference type="EC" id="2.3.1.274"/>
    </reaction>
</comment>
<keyword evidence="4 10" id="KW-0808">Transferase</keyword>
<comment type="function">
    <text evidence="10">Catalyzes the reversible formation of acyl-phosphate (acyl-PO(4)) from acyl-[acyl-carrier-protein] (acyl-ACP). This enzyme utilizes acyl-ACP as fatty acyl donor, but not acyl-CoA.</text>
</comment>
<comment type="subunit">
    <text evidence="9 10">Homodimer. Probably interacts with PlsY.</text>
</comment>
<reference evidence="12" key="1">
    <citation type="submission" date="2017-09" db="EMBL/GenBank/DDBJ databases">
        <title>Depth-based differentiation of microbial function through sediment-hosted aquifers and enrichment of novel symbionts in the deep terrestrial subsurface.</title>
        <authorList>
            <person name="Probst A.J."/>
            <person name="Ladd B."/>
            <person name="Jarett J.K."/>
            <person name="Geller-Mcgrath D.E."/>
            <person name="Sieber C.M.K."/>
            <person name="Emerson J.B."/>
            <person name="Anantharaman K."/>
            <person name="Thomas B.C."/>
            <person name="Malmstrom R."/>
            <person name="Stieglmeier M."/>
            <person name="Klingl A."/>
            <person name="Woyke T."/>
            <person name="Ryan C.M."/>
            <person name="Banfield J.F."/>
        </authorList>
    </citation>
    <scope>NUCLEOTIDE SEQUENCE [LARGE SCALE GENOMIC DNA]</scope>
</reference>
<evidence type="ECO:0000256" key="7">
    <source>
        <dbReference type="ARBA" id="ARBA00023264"/>
    </source>
</evidence>
<dbReference type="GO" id="GO:0008654">
    <property type="term" value="P:phospholipid biosynthetic process"/>
    <property type="evidence" value="ECO:0007669"/>
    <property type="project" value="UniProtKB-KW"/>
</dbReference>
<evidence type="ECO:0000256" key="1">
    <source>
        <dbReference type="ARBA" id="ARBA00001232"/>
    </source>
</evidence>
<comment type="similarity">
    <text evidence="10">Belongs to the PlsX family.</text>
</comment>
<evidence type="ECO:0000256" key="8">
    <source>
        <dbReference type="ARBA" id="ARBA00024069"/>
    </source>
</evidence>
<dbReference type="Pfam" id="PF02504">
    <property type="entry name" value="FA_synthesis"/>
    <property type="match status" value="1"/>
</dbReference>
<dbReference type="PIRSF" id="PIRSF002465">
    <property type="entry name" value="Phsphlp_syn_PlsX"/>
    <property type="match status" value="1"/>
</dbReference>
<dbReference type="UniPathway" id="UPA00085"/>
<comment type="subcellular location">
    <subcellularLocation>
        <location evidence="10">Cytoplasm</location>
    </subcellularLocation>
    <text evidence="10">Associated with the membrane possibly through PlsY.</text>
</comment>
<keyword evidence="3 10" id="KW-0444">Lipid biosynthesis</keyword>
<organism evidence="11 12">
    <name type="scientific">Candidatus Aquicultor secundus</name>
    <dbReference type="NCBI Taxonomy" id="1973895"/>
    <lineage>
        <taxon>Bacteria</taxon>
        <taxon>Bacillati</taxon>
        <taxon>Actinomycetota</taxon>
        <taxon>Candidatus Aquicultoria</taxon>
        <taxon>Candidatus Aquicultorales</taxon>
        <taxon>Candidatus Aquicultoraceae</taxon>
        <taxon>Candidatus Aquicultor</taxon>
    </lineage>
</organism>
<keyword evidence="7 10" id="KW-1208">Phospholipid metabolism</keyword>